<dbReference type="GO" id="GO:0033557">
    <property type="term" value="C:Slx1-Slx4 complex"/>
    <property type="evidence" value="ECO:0007669"/>
    <property type="project" value="UniProtKB-UniRule"/>
</dbReference>
<dbReference type="PANTHER" id="PTHR20208:SF10">
    <property type="entry name" value="STRUCTURE-SPECIFIC ENDONUCLEASE SUBUNIT SLX1"/>
    <property type="match status" value="1"/>
</dbReference>
<feature type="compositionally biased region" description="Low complexity" evidence="9">
    <location>
        <begin position="519"/>
        <end position="528"/>
    </location>
</feature>
<dbReference type="PANTHER" id="PTHR20208">
    <property type="entry name" value="STRUCTURE-SPECIFIC ENDONUCLEASE SUBUNIT SLX1"/>
    <property type="match status" value="1"/>
</dbReference>
<evidence type="ECO:0000256" key="8">
    <source>
        <dbReference type="HAMAP-Rule" id="MF_03100"/>
    </source>
</evidence>
<comment type="subcellular location">
    <subcellularLocation>
        <location evidence="8">Nucleus</location>
    </subcellularLocation>
</comment>
<keyword evidence="4 8" id="KW-0378">Hydrolase</keyword>
<dbReference type="Proteomes" id="UP001362999">
    <property type="component" value="Unassembled WGS sequence"/>
</dbReference>
<keyword evidence="13" id="KW-1185">Reference proteome</keyword>
<dbReference type="Pfam" id="PF00583">
    <property type="entry name" value="Acetyltransf_1"/>
    <property type="match status" value="1"/>
</dbReference>
<evidence type="ECO:0000256" key="4">
    <source>
        <dbReference type="ARBA" id="ARBA00022801"/>
    </source>
</evidence>
<feature type="compositionally biased region" description="Acidic residues" evidence="9">
    <location>
        <begin position="536"/>
        <end position="548"/>
    </location>
</feature>
<dbReference type="AlphaFoldDB" id="A0AAW0DYN1"/>
<name>A0AAW0DYN1_9AGAR</name>
<protein>
    <recommendedName>
        <fullName evidence="14">Structure-specific endonuclease subunit SLX1</fullName>
    </recommendedName>
</protein>
<comment type="caution">
    <text evidence="8">Lacks conserved residue(s) required for the propagation of feature annotation.</text>
</comment>
<evidence type="ECO:0000313" key="13">
    <source>
        <dbReference type="Proteomes" id="UP001362999"/>
    </source>
</evidence>
<feature type="compositionally biased region" description="Basic residues" evidence="9">
    <location>
        <begin position="441"/>
        <end position="455"/>
    </location>
</feature>
<feature type="compositionally biased region" description="Polar residues" evidence="9">
    <location>
        <begin position="570"/>
        <end position="580"/>
    </location>
</feature>
<dbReference type="InterPro" id="IPR016181">
    <property type="entry name" value="Acyl_CoA_acyltransferase"/>
</dbReference>
<sequence>MDHSRVTLSPIRSRDIPAIMQLHATLLPVSYPRSFFLHLLLQPSRLCLVARNNDDPIAFVSAVLHREQRLEILTLGVLPKFQQLHLATRLVYAVIDALTHATTTVTVFAQVSASNASAQAFYEHIGMAIKGARSSLLCHRFPSFYACYLLKSIQTPTSTATYIGSTPNPPKRIRQHNGELTQGAHKTKLRRPWVMQMIVHGFPSKLAALQFEWAWQHAAVSRHLRDENGKALLQKARTLSSNIKNVHVMLSTHPWSTWPLNVKLFTEAAVKAWHSANANSVAQLPPGFNYTIELEGVDGKSGQSGSGRRGPLGVDDAQFTSAHLAKNTALLASNRRLNCSICDKEVLNYTTEPLNAALCPTSGCMAVSHLSCLSQHFLSSQTSDTGIIPRGGHCKSCRAYVLWGDIVRGMYRRSAGGAVPVDEDELFLPDLESDALLSKSAKAKGKRKASPKSRQKLLDEDLSGESFDFNVSSSTASEVSPRRRGRSGEESLASPQKHPRSLSSRGLDLQSPNKRAKKTTTPSKSPSKPGRRDLMQEEDSSSEGEEFDFNVSSSTESEPAPSPRKRGKQVSRNTGRSSPTKPARVADTALTKRGPPKQSSVRNYHALVQAASVNSSDFFDSDSLGPDNIVDTIIHLKSSAAGPQQKLLLKPGEVDFFDSTQEDVSRAMSVLSVASPEDDVIILSD</sequence>
<comment type="function">
    <text evidence="8">Catalytic subunit of the SLX1-SLX4 structure-specific endonuclease that resolves DNA secondary structures generated during DNA repair and recombination. Has endonuclease activity towards branched DNA substrates, introducing single-strand cuts in duplex DNA close to junctions with ss-DNA.</text>
</comment>
<dbReference type="SUPFAM" id="SSF82771">
    <property type="entry name" value="GIY-YIG endonuclease"/>
    <property type="match status" value="1"/>
</dbReference>
<comment type="subunit">
    <text evidence="8">Forms a heterodimer with SLX4.</text>
</comment>
<dbReference type="GO" id="GO:0008821">
    <property type="term" value="F:crossover junction DNA endonuclease activity"/>
    <property type="evidence" value="ECO:0007669"/>
    <property type="project" value="TreeGrafter"/>
</dbReference>
<dbReference type="CDD" id="cd04301">
    <property type="entry name" value="NAT_SF"/>
    <property type="match status" value="1"/>
</dbReference>
<evidence type="ECO:0000256" key="7">
    <source>
        <dbReference type="ARBA" id="ARBA00023242"/>
    </source>
</evidence>
<keyword evidence="7 8" id="KW-0539">Nucleus</keyword>
<reference evidence="12 13" key="1">
    <citation type="journal article" date="2024" name="J Genomics">
        <title>Draft genome sequencing and assembly of Favolaschia claudopus CIRM-BRFM 2984 isolated from oak limbs.</title>
        <authorList>
            <person name="Navarro D."/>
            <person name="Drula E."/>
            <person name="Chaduli D."/>
            <person name="Cazenave R."/>
            <person name="Ahrendt S."/>
            <person name="Wang J."/>
            <person name="Lipzen A."/>
            <person name="Daum C."/>
            <person name="Barry K."/>
            <person name="Grigoriev I.V."/>
            <person name="Favel A."/>
            <person name="Rosso M.N."/>
            <person name="Martin F."/>
        </authorList>
    </citation>
    <scope>NUCLEOTIDE SEQUENCE [LARGE SCALE GENOMIC DNA]</scope>
    <source>
        <strain evidence="12 13">CIRM-BRFM 2984</strain>
    </source>
</reference>
<evidence type="ECO:0000313" key="12">
    <source>
        <dbReference type="EMBL" id="KAK7057433.1"/>
    </source>
</evidence>
<comment type="similarity">
    <text evidence="8">Belongs to the SLX1 family.</text>
</comment>
<evidence type="ECO:0000259" key="11">
    <source>
        <dbReference type="PROSITE" id="PS51186"/>
    </source>
</evidence>
<dbReference type="GO" id="GO:0016747">
    <property type="term" value="F:acyltransferase activity, transferring groups other than amino-acyl groups"/>
    <property type="evidence" value="ECO:0007669"/>
    <property type="project" value="InterPro"/>
</dbReference>
<gene>
    <name evidence="12" type="ORF">R3P38DRAFT_3384792</name>
</gene>
<dbReference type="PROSITE" id="PS51186">
    <property type="entry name" value="GNAT"/>
    <property type="match status" value="1"/>
</dbReference>
<evidence type="ECO:0000256" key="1">
    <source>
        <dbReference type="ARBA" id="ARBA00022722"/>
    </source>
</evidence>
<dbReference type="InterPro" id="IPR048749">
    <property type="entry name" value="SLX1_C"/>
</dbReference>
<dbReference type="InterPro" id="IPR013083">
    <property type="entry name" value="Znf_RING/FYVE/PHD"/>
</dbReference>
<proteinExistence type="inferred from homology"/>
<dbReference type="GO" id="GO:0000724">
    <property type="term" value="P:double-strand break repair via homologous recombination"/>
    <property type="evidence" value="ECO:0007669"/>
    <property type="project" value="TreeGrafter"/>
</dbReference>
<accession>A0AAW0DYN1</accession>
<comment type="cofactor">
    <cofactor evidence="8">
        <name>a divalent metal cation</name>
        <dbReference type="ChEBI" id="CHEBI:60240"/>
    </cofactor>
</comment>
<keyword evidence="6 8" id="KW-0234">DNA repair</keyword>
<organism evidence="12 13">
    <name type="scientific">Favolaschia claudopus</name>
    <dbReference type="NCBI Taxonomy" id="2862362"/>
    <lineage>
        <taxon>Eukaryota</taxon>
        <taxon>Fungi</taxon>
        <taxon>Dikarya</taxon>
        <taxon>Basidiomycota</taxon>
        <taxon>Agaricomycotina</taxon>
        <taxon>Agaricomycetes</taxon>
        <taxon>Agaricomycetidae</taxon>
        <taxon>Agaricales</taxon>
        <taxon>Marasmiineae</taxon>
        <taxon>Mycenaceae</taxon>
        <taxon>Favolaschia</taxon>
    </lineage>
</organism>
<comment type="caution">
    <text evidence="12">The sequence shown here is derived from an EMBL/GenBank/DDBJ whole genome shotgun (WGS) entry which is preliminary data.</text>
</comment>
<feature type="region of interest" description="Disordered" evidence="9">
    <location>
        <begin position="439"/>
        <end position="602"/>
    </location>
</feature>
<dbReference type="Pfam" id="PF21202">
    <property type="entry name" value="SLX1_C"/>
    <property type="match status" value="1"/>
</dbReference>
<keyword evidence="2 8" id="KW-0255">Endonuclease</keyword>
<keyword evidence="5 8" id="KW-0233">DNA recombination</keyword>
<keyword evidence="3 8" id="KW-0227">DNA damage</keyword>
<evidence type="ECO:0000256" key="5">
    <source>
        <dbReference type="ARBA" id="ARBA00023172"/>
    </source>
</evidence>
<dbReference type="InterPro" id="IPR000305">
    <property type="entry name" value="GIY-YIG_endonuc"/>
</dbReference>
<dbReference type="PROSITE" id="PS50164">
    <property type="entry name" value="GIY_YIG"/>
    <property type="match status" value="1"/>
</dbReference>
<evidence type="ECO:0000256" key="3">
    <source>
        <dbReference type="ARBA" id="ARBA00022763"/>
    </source>
</evidence>
<evidence type="ECO:0000259" key="10">
    <source>
        <dbReference type="PROSITE" id="PS50164"/>
    </source>
</evidence>
<dbReference type="FunFam" id="3.40.1440.10:FF:000006">
    <property type="entry name" value="Structure-specific endonuclease subunit SLX1"/>
    <property type="match status" value="1"/>
</dbReference>
<dbReference type="Gene3D" id="3.40.1440.10">
    <property type="entry name" value="GIY-YIG endonuclease"/>
    <property type="match status" value="1"/>
</dbReference>
<dbReference type="GO" id="GO:0017108">
    <property type="term" value="F:5'-flap endonuclease activity"/>
    <property type="evidence" value="ECO:0007669"/>
    <property type="project" value="InterPro"/>
</dbReference>
<feature type="domain" description="GIY-YIG" evidence="10">
    <location>
        <begin position="143"/>
        <end position="225"/>
    </location>
</feature>
<dbReference type="Gene3D" id="3.30.40.10">
    <property type="entry name" value="Zinc/RING finger domain, C3HC4 (zinc finger)"/>
    <property type="match status" value="1"/>
</dbReference>
<dbReference type="SUPFAM" id="SSF55729">
    <property type="entry name" value="Acyl-CoA N-acyltransferases (Nat)"/>
    <property type="match status" value="1"/>
</dbReference>
<evidence type="ECO:0000256" key="9">
    <source>
        <dbReference type="SAM" id="MobiDB-lite"/>
    </source>
</evidence>
<evidence type="ECO:0000256" key="2">
    <source>
        <dbReference type="ARBA" id="ARBA00022759"/>
    </source>
</evidence>
<feature type="domain" description="N-acetyltransferase" evidence="11">
    <location>
        <begin position="6"/>
        <end position="154"/>
    </location>
</feature>
<feature type="compositionally biased region" description="Polar residues" evidence="9">
    <location>
        <begin position="469"/>
        <end position="478"/>
    </location>
</feature>
<dbReference type="Gene3D" id="3.40.630.30">
    <property type="match status" value="1"/>
</dbReference>
<dbReference type="InterPro" id="IPR050381">
    <property type="entry name" value="SLX1_endonuclease"/>
</dbReference>
<dbReference type="Pfam" id="PF01541">
    <property type="entry name" value="GIY-YIG"/>
    <property type="match status" value="1"/>
</dbReference>
<dbReference type="EMBL" id="JAWWNJ010000004">
    <property type="protein sequence ID" value="KAK7057433.1"/>
    <property type="molecule type" value="Genomic_DNA"/>
</dbReference>
<keyword evidence="1 8" id="KW-0540">Nuclease</keyword>
<evidence type="ECO:0008006" key="14">
    <source>
        <dbReference type="Google" id="ProtNLM"/>
    </source>
</evidence>
<dbReference type="InterPro" id="IPR035901">
    <property type="entry name" value="GIY-YIG_endonuc_sf"/>
</dbReference>
<evidence type="ECO:0000256" key="6">
    <source>
        <dbReference type="ARBA" id="ARBA00023204"/>
    </source>
</evidence>
<dbReference type="InterPro" id="IPR000182">
    <property type="entry name" value="GNAT_dom"/>
</dbReference>
<dbReference type="HAMAP" id="MF_03100">
    <property type="entry name" value="Endonuc_su_Slx1"/>
    <property type="match status" value="1"/>
</dbReference>
<dbReference type="InterPro" id="IPR027520">
    <property type="entry name" value="Slx1"/>
</dbReference>
<dbReference type="CDD" id="cd10455">
    <property type="entry name" value="GIY-YIG_SLX1"/>
    <property type="match status" value="1"/>
</dbReference>